<sequence>MSPVLQHECTRIPVTALASCGVLLIVAEGPFVRFYHAKDSRYISSKRIFKAQVVHGISVYSGEHDHVTKLVIWGGRLVRALDIEFTTPDHQPHVLTTCLSDVGKSPDWILDLAVRPTSQGDESEGQRGICIAGAVTAHNALLQVSIERQDVGKSFNSSSFTTTISELTSSSRSILYSAHLFWESSDRVLVAAGTAFGEIMYWSWSHDSQFGPVSRIHRVFLGHEGSIFGVQISKELPSECCKQLKRVIASCSDDRTIRIWDVSDVNTISAIPDGSDDDVLRTRHTGFSNESFDANTFASSDCLAIGWGHMSRVWTVRFLDSPLCNESVFLQSAGEDATSRTWELVPNDEDNKSFSYKLLHLDCAAYHSGKNLWSTSVCYDSAGPQQVDCGAADSKITSYALPRMSQKTKTAAENIPTEYTLHDVLSLSQPAVENSTNVAIQEGHGSSKKADFFRGYCFVDEHTTLLTTNSGKVLLGSVASEAAFGQSGVLTDVTFVAQLEDLSGYSVCVSALRHGMAFVAGAKGSIYAYCQSTHALTKVHSVNGKVGELHTTSFSTSTGREVVASLVTLVGQKEAQLLYVDIAPEVHVFYVVVVPISDALTGSLVTSMAHVRTSIGHFLFLGFRRGAIAAYRLGEDDSGTQATLLRIIENAHGSEAVTSLAWKASSADSTFGHALSVGRDGRLAVHHIDLSTNLILLIHNPALPIGPNIEGLYFHQSRLFVHGFSSKKWVLYDVTAEEEVMGVETGGAHRSWAFQPRSSSQGGTLVWTRAAGMHIYSQTGPNHTVIRSGGHGREIKAVAVSPVTNRGCPNRGCPNRFIATGSEDTDIKIFQYIEGELVCRKTIRKHTTGIQHLQWSDDGDYLFSSGGCEEFYIWRIRELPSFLDVGIVCEHVYAPESEHSDLRIMSFDIRRRESGHTIAMVFSDSSIKVYDYTPEGVVKWQPIARGTYFTSCLTQCTFLSPQRILTIGTDGHAVVWPLSPDMNQSTVDSSYSVSTLIWQHPARIHQNSSKAMVSHALNKDMNLIASGGDDGSLAFLLTRTALAHSSAAPATSYASPPVLIQRAHASAITACAVTSHQSRIFIITSGNDEWVRLWEVTVQNIDGRPNSKEATSIEDWIVVKRHKKIKTHVADVSSMAIVDSGGGVLDARVLLCGVGMEVIRVEWEAA</sequence>
<keyword evidence="9" id="KW-1185">Reference proteome</keyword>
<keyword evidence="3 7" id="KW-0853">WD repeat</keyword>
<keyword evidence="5" id="KW-0677">Repeat</keyword>
<keyword evidence="2" id="KW-0963">Cytoplasm</keyword>
<dbReference type="EMBL" id="ML976618">
    <property type="protein sequence ID" value="KAF1841882.1"/>
    <property type="molecule type" value="Genomic_DNA"/>
</dbReference>
<dbReference type="GO" id="GO:0030488">
    <property type="term" value="P:tRNA methylation"/>
    <property type="evidence" value="ECO:0007669"/>
    <property type="project" value="TreeGrafter"/>
</dbReference>
<dbReference type="Gene3D" id="2.130.10.10">
    <property type="entry name" value="YVTN repeat-like/Quinoprotein amine dehydrogenase"/>
    <property type="match status" value="3"/>
</dbReference>
<gene>
    <name evidence="8" type="ORF">K460DRAFT_369905</name>
</gene>
<comment type="similarity">
    <text evidence="6">Belongs to the WD repeat WDR6 family.</text>
</comment>
<organism evidence="8 9">
    <name type="scientific">Cucurbitaria berberidis CBS 394.84</name>
    <dbReference type="NCBI Taxonomy" id="1168544"/>
    <lineage>
        <taxon>Eukaryota</taxon>
        <taxon>Fungi</taxon>
        <taxon>Dikarya</taxon>
        <taxon>Ascomycota</taxon>
        <taxon>Pezizomycotina</taxon>
        <taxon>Dothideomycetes</taxon>
        <taxon>Pleosporomycetidae</taxon>
        <taxon>Pleosporales</taxon>
        <taxon>Pleosporineae</taxon>
        <taxon>Cucurbitariaceae</taxon>
        <taxon>Cucurbitaria</taxon>
    </lineage>
</organism>
<dbReference type="Proteomes" id="UP000800039">
    <property type="component" value="Unassembled WGS sequence"/>
</dbReference>
<dbReference type="Pfam" id="PF00400">
    <property type="entry name" value="WD40"/>
    <property type="match status" value="3"/>
</dbReference>
<dbReference type="InterPro" id="IPR001680">
    <property type="entry name" value="WD40_rpt"/>
</dbReference>
<dbReference type="PANTHER" id="PTHR14344:SF3">
    <property type="entry name" value="WD REPEAT-CONTAINING PROTEIN 6"/>
    <property type="match status" value="1"/>
</dbReference>
<proteinExistence type="inferred from homology"/>
<dbReference type="InterPro" id="IPR015943">
    <property type="entry name" value="WD40/YVTN_repeat-like_dom_sf"/>
</dbReference>
<dbReference type="PROSITE" id="PS00678">
    <property type="entry name" value="WD_REPEATS_1"/>
    <property type="match status" value="2"/>
</dbReference>
<dbReference type="GO" id="GO:0005737">
    <property type="term" value="C:cytoplasm"/>
    <property type="evidence" value="ECO:0007669"/>
    <property type="project" value="UniProtKB-SubCell"/>
</dbReference>
<evidence type="ECO:0000256" key="3">
    <source>
        <dbReference type="ARBA" id="ARBA00022574"/>
    </source>
</evidence>
<protein>
    <submittedName>
        <fullName evidence="8">WD domain-containing protein</fullName>
    </submittedName>
</protein>
<keyword evidence="4" id="KW-0819">tRNA processing</keyword>
<name>A0A9P4L516_9PLEO</name>
<evidence type="ECO:0000256" key="2">
    <source>
        <dbReference type="ARBA" id="ARBA00022490"/>
    </source>
</evidence>
<dbReference type="PROSITE" id="PS50082">
    <property type="entry name" value="WD_REPEATS_2"/>
    <property type="match status" value="2"/>
</dbReference>
<comment type="subcellular location">
    <subcellularLocation>
        <location evidence="1">Cytoplasm</location>
    </subcellularLocation>
</comment>
<feature type="repeat" description="WD" evidence="7">
    <location>
        <begin position="843"/>
        <end position="877"/>
    </location>
</feature>
<reference evidence="8" key="1">
    <citation type="submission" date="2020-01" db="EMBL/GenBank/DDBJ databases">
        <authorList>
            <consortium name="DOE Joint Genome Institute"/>
            <person name="Haridas S."/>
            <person name="Albert R."/>
            <person name="Binder M."/>
            <person name="Bloem J."/>
            <person name="Labutti K."/>
            <person name="Salamov A."/>
            <person name="Andreopoulos B."/>
            <person name="Baker S.E."/>
            <person name="Barry K."/>
            <person name="Bills G."/>
            <person name="Bluhm B.H."/>
            <person name="Cannon C."/>
            <person name="Castanera R."/>
            <person name="Culley D.E."/>
            <person name="Daum C."/>
            <person name="Ezra D."/>
            <person name="Gonzalez J.B."/>
            <person name="Henrissat B."/>
            <person name="Kuo A."/>
            <person name="Liang C."/>
            <person name="Lipzen A."/>
            <person name="Lutzoni F."/>
            <person name="Magnuson J."/>
            <person name="Mondo S."/>
            <person name="Nolan M."/>
            <person name="Ohm R."/>
            <person name="Pangilinan J."/>
            <person name="Park H.-J."/>
            <person name="Ramirez L."/>
            <person name="Alfaro M."/>
            <person name="Sun H."/>
            <person name="Tritt A."/>
            <person name="Yoshinaga Y."/>
            <person name="Zwiers L.-H."/>
            <person name="Turgeon B.G."/>
            <person name="Goodwin S.B."/>
            <person name="Spatafora J.W."/>
            <person name="Crous P.W."/>
            <person name="Grigoriev I.V."/>
        </authorList>
    </citation>
    <scope>NUCLEOTIDE SEQUENCE</scope>
    <source>
        <strain evidence="8">CBS 394.84</strain>
    </source>
</reference>
<dbReference type="PANTHER" id="PTHR14344">
    <property type="entry name" value="WD REPEAT PROTEIN"/>
    <property type="match status" value="1"/>
</dbReference>
<dbReference type="InterPro" id="IPR019775">
    <property type="entry name" value="WD40_repeat_CS"/>
</dbReference>
<dbReference type="InterPro" id="IPR051973">
    <property type="entry name" value="tRNA_Anticodon_Mtase-Reg"/>
</dbReference>
<dbReference type="AlphaFoldDB" id="A0A9P4L516"/>
<evidence type="ECO:0000256" key="7">
    <source>
        <dbReference type="PROSITE-ProRule" id="PRU00221"/>
    </source>
</evidence>
<comment type="caution">
    <text evidence="8">The sequence shown here is derived from an EMBL/GenBank/DDBJ whole genome shotgun (WGS) entry which is preliminary data.</text>
</comment>
<evidence type="ECO:0000313" key="9">
    <source>
        <dbReference type="Proteomes" id="UP000800039"/>
    </source>
</evidence>
<evidence type="ECO:0000256" key="4">
    <source>
        <dbReference type="ARBA" id="ARBA00022694"/>
    </source>
</evidence>
<evidence type="ECO:0000256" key="6">
    <source>
        <dbReference type="ARBA" id="ARBA00038255"/>
    </source>
</evidence>
<dbReference type="GeneID" id="63851300"/>
<dbReference type="RefSeq" id="XP_040784445.1">
    <property type="nucleotide sequence ID" value="XM_040934049.1"/>
</dbReference>
<dbReference type="InterPro" id="IPR036322">
    <property type="entry name" value="WD40_repeat_dom_sf"/>
</dbReference>
<dbReference type="SMART" id="SM00320">
    <property type="entry name" value="WD40"/>
    <property type="match status" value="8"/>
</dbReference>
<dbReference type="SUPFAM" id="SSF50978">
    <property type="entry name" value="WD40 repeat-like"/>
    <property type="match status" value="3"/>
</dbReference>
<accession>A0A9P4L516</accession>
<dbReference type="OrthoDB" id="5594999at2759"/>
<evidence type="ECO:0000256" key="5">
    <source>
        <dbReference type="ARBA" id="ARBA00022737"/>
    </source>
</evidence>
<feature type="repeat" description="WD" evidence="7">
    <location>
        <begin position="220"/>
        <end position="270"/>
    </location>
</feature>
<evidence type="ECO:0000313" key="8">
    <source>
        <dbReference type="EMBL" id="KAF1841882.1"/>
    </source>
</evidence>
<evidence type="ECO:0000256" key="1">
    <source>
        <dbReference type="ARBA" id="ARBA00004496"/>
    </source>
</evidence>